<protein>
    <submittedName>
        <fullName evidence="2">Uncharacterized protein</fullName>
    </submittedName>
</protein>
<dbReference type="Proteomes" id="UP001141259">
    <property type="component" value="Unassembled WGS sequence"/>
</dbReference>
<keyword evidence="1" id="KW-0472">Membrane</keyword>
<evidence type="ECO:0000256" key="1">
    <source>
        <dbReference type="SAM" id="Phobius"/>
    </source>
</evidence>
<keyword evidence="1" id="KW-0812">Transmembrane</keyword>
<evidence type="ECO:0000313" key="3">
    <source>
        <dbReference type="Proteomes" id="UP001141259"/>
    </source>
</evidence>
<accession>A0A9X2VEQ8</accession>
<keyword evidence="1" id="KW-1133">Transmembrane helix</keyword>
<dbReference type="EMBL" id="JANYMP010000001">
    <property type="protein sequence ID" value="MCS7475330.1"/>
    <property type="molecule type" value="Genomic_DNA"/>
</dbReference>
<sequence length="85" mass="8878">MRCGRVDVVLSFALGTLLVCGVVDVVVAVLWGAWWLWTVGGLCLAAAAVVAAKWHGHATRCDAPPSAAEPPERLRSVADVLKAVA</sequence>
<organism evidence="2 3">
    <name type="scientific">Umezawaea endophytica</name>
    <dbReference type="NCBI Taxonomy" id="1654476"/>
    <lineage>
        <taxon>Bacteria</taxon>
        <taxon>Bacillati</taxon>
        <taxon>Actinomycetota</taxon>
        <taxon>Actinomycetes</taxon>
        <taxon>Pseudonocardiales</taxon>
        <taxon>Pseudonocardiaceae</taxon>
        <taxon>Umezawaea</taxon>
    </lineage>
</organism>
<dbReference type="RefSeq" id="WP_259620852.1">
    <property type="nucleotide sequence ID" value="NZ_JANYMP010000001.1"/>
</dbReference>
<feature type="transmembrane region" description="Helical" evidence="1">
    <location>
        <begin position="7"/>
        <end position="28"/>
    </location>
</feature>
<feature type="transmembrane region" description="Helical" evidence="1">
    <location>
        <begin position="34"/>
        <end position="52"/>
    </location>
</feature>
<comment type="caution">
    <text evidence="2">The sequence shown here is derived from an EMBL/GenBank/DDBJ whole genome shotgun (WGS) entry which is preliminary data.</text>
</comment>
<proteinExistence type="predicted"/>
<reference evidence="2" key="1">
    <citation type="submission" date="2022-08" db="EMBL/GenBank/DDBJ databases">
        <authorList>
            <person name="Tistechok S."/>
            <person name="Samborskyy M."/>
            <person name="Roman I."/>
        </authorList>
    </citation>
    <scope>NUCLEOTIDE SEQUENCE</scope>
    <source>
        <strain evidence="2">DSM 103496</strain>
    </source>
</reference>
<name>A0A9X2VEQ8_9PSEU</name>
<keyword evidence="3" id="KW-1185">Reference proteome</keyword>
<evidence type="ECO:0000313" key="2">
    <source>
        <dbReference type="EMBL" id="MCS7475330.1"/>
    </source>
</evidence>
<dbReference type="AlphaFoldDB" id="A0A9X2VEQ8"/>
<gene>
    <name evidence="2" type="ORF">NZH93_00560</name>
</gene>